<reference evidence="1 2" key="1">
    <citation type="submission" date="2017-10" db="EMBL/GenBank/DDBJ databases">
        <title>Nyctiphanis sp. nov., isolated from the stomach of the euphausiid Nyctiphanes simplex (Hansen, 1911) in the Gulf of California.</title>
        <authorList>
            <person name="Gomez-Gil B."/>
            <person name="Aguilar-Mendez M."/>
            <person name="Lopez-Cortes A."/>
            <person name="Gomez-Gutierrez J."/>
            <person name="Roque A."/>
            <person name="Lang E."/>
            <person name="Gonzalez-Castillo A."/>
        </authorList>
    </citation>
    <scope>NUCLEOTIDE SEQUENCE [LARGE SCALE GENOMIC DNA]</scope>
    <source>
        <strain evidence="1 2">CAIM 600</strain>
    </source>
</reference>
<dbReference type="InterPro" id="IPR023122">
    <property type="entry name" value="NE1680-like_sf"/>
</dbReference>
<dbReference type="SUPFAM" id="SSF160766">
    <property type="entry name" value="NE1680-like"/>
    <property type="match status" value="1"/>
</dbReference>
<protein>
    <recommendedName>
        <fullName evidence="3">DUF2024 domain-containing protein</fullName>
    </recommendedName>
</protein>
<dbReference type="EMBL" id="PEIB01000033">
    <property type="protein sequence ID" value="RXJ71742.1"/>
    <property type="molecule type" value="Genomic_DNA"/>
</dbReference>
<dbReference type="Proteomes" id="UP000290287">
    <property type="component" value="Unassembled WGS sequence"/>
</dbReference>
<dbReference type="InterPro" id="IPR018592">
    <property type="entry name" value="DUF2024"/>
</dbReference>
<name>A0A4Q0YLR0_9GAMM</name>
<accession>A0A4Q0YLR0</accession>
<gene>
    <name evidence="1" type="ORF">CS022_20060</name>
</gene>
<dbReference type="Gene3D" id="3.10.510.10">
    <property type="entry name" value="NE1680-like"/>
    <property type="match status" value="1"/>
</dbReference>
<comment type="caution">
    <text evidence="1">The sequence shown here is derived from an EMBL/GenBank/DDBJ whole genome shotgun (WGS) entry which is preliminary data.</text>
</comment>
<organism evidence="1 2">
    <name type="scientific">Veronia nyctiphanis</name>
    <dbReference type="NCBI Taxonomy" id="1278244"/>
    <lineage>
        <taxon>Bacteria</taxon>
        <taxon>Pseudomonadati</taxon>
        <taxon>Pseudomonadota</taxon>
        <taxon>Gammaproteobacteria</taxon>
        <taxon>Vibrionales</taxon>
        <taxon>Vibrionaceae</taxon>
        <taxon>Veronia</taxon>
    </lineage>
</organism>
<dbReference type="Pfam" id="PF09630">
    <property type="entry name" value="DUF2024"/>
    <property type="match status" value="1"/>
</dbReference>
<keyword evidence="2" id="KW-1185">Reference proteome</keyword>
<proteinExistence type="predicted"/>
<dbReference type="RefSeq" id="WP_129123716.1">
    <property type="nucleotide sequence ID" value="NZ_PEIB01000033.1"/>
</dbReference>
<sequence length="86" mass="9591">MAVHVYDTYATSKEGKILHFDVLMPVKDDDLAVKYAKNWLSEIGLEGATVKSGNCAFCHTRNSVPQYDEEISSKGYAIYKLEGCPE</sequence>
<evidence type="ECO:0000313" key="2">
    <source>
        <dbReference type="Proteomes" id="UP000290287"/>
    </source>
</evidence>
<evidence type="ECO:0008006" key="3">
    <source>
        <dbReference type="Google" id="ProtNLM"/>
    </source>
</evidence>
<dbReference type="OrthoDB" id="9795699at2"/>
<evidence type="ECO:0000313" key="1">
    <source>
        <dbReference type="EMBL" id="RXJ71742.1"/>
    </source>
</evidence>
<dbReference type="AlphaFoldDB" id="A0A4Q0YLR0"/>